<evidence type="ECO:0000313" key="2">
    <source>
        <dbReference type="EMBL" id="CAL1704368.1"/>
    </source>
</evidence>
<accession>A0ABP1DBD1</accession>
<name>A0ABP1DBD1_9APHY</name>
<keyword evidence="3" id="KW-1185">Reference proteome</keyword>
<dbReference type="Gene3D" id="1.10.238.10">
    <property type="entry name" value="EF-hand"/>
    <property type="match status" value="1"/>
</dbReference>
<evidence type="ECO:0000313" key="3">
    <source>
        <dbReference type="Proteomes" id="UP001497453"/>
    </source>
</evidence>
<dbReference type="Proteomes" id="UP001497453">
    <property type="component" value="Chromosome 3"/>
</dbReference>
<dbReference type="EMBL" id="OZ037946">
    <property type="protein sequence ID" value="CAL1704368.1"/>
    <property type="molecule type" value="Genomic_DNA"/>
</dbReference>
<organism evidence="2 3">
    <name type="scientific">Somion occarium</name>
    <dbReference type="NCBI Taxonomy" id="3059160"/>
    <lineage>
        <taxon>Eukaryota</taxon>
        <taxon>Fungi</taxon>
        <taxon>Dikarya</taxon>
        <taxon>Basidiomycota</taxon>
        <taxon>Agaricomycotina</taxon>
        <taxon>Agaricomycetes</taxon>
        <taxon>Polyporales</taxon>
        <taxon>Cerrenaceae</taxon>
        <taxon>Somion</taxon>
    </lineage>
</organism>
<feature type="region of interest" description="Disordered" evidence="1">
    <location>
        <begin position="1"/>
        <end position="36"/>
    </location>
</feature>
<evidence type="ECO:0000256" key="1">
    <source>
        <dbReference type="SAM" id="MobiDB-lite"/>
    </source>
</evidence>
<proteinExistence type="predicted"/>
<sequence length="206" mass="23446">MDPPASPLRRNRIIEDHFRFQSPRPETPEPDSRQGRRNFRALGVQLLDDDGAMSEGFISCLKHIFGKYCTPRPSTEAAGGLLLPSDDAYLSPEGLDRWAVDTNGMPFDDETKQELADFMDVTDDGDLTLYGFLQVYQLQTENDEEETWKDLATHGFDRTLQLVATRREDEDFEMTPPSQPVRTSGAPKVSWVLNENNELILQELDH</sequence>
<reference evidence="3" key="1">
    <citation type="submission" date="2024-04" db="EMBL/GenBank/DDBJ databases">
        <authorList>
            <person name="Shaw F."/>
            <person name="Minotto A."/>
        </authorList>
    </citation>
    <scope>NUCLEOTIDE SEQUENCE [LARGE SCALE GENOMIC DNA]</scope>
</reference>
<gene>
    <name evidence="2" type="ORF">GFSPODELE1_LOCUS4977</name>
</gene>
<protein>
    <submittedName>
        <fullName evidence="2">Uncharacterized protein</fullName>
    </submittedName>
</protein>